<organism evidence="1 2">
    <name type="scientific">Mongoliibacter ruber</name>
    <dbReference type="NCBI Taxonomy" id="1750599"/>
    <lineage>
        <taxon>Bacteria</taxon>
        <taxon>Pseudomonadati</taxon>
        <taxon>Bacteroidota</taxon>
        <taxon>Cytophagia</taxon>
        <taxon>Cytophagales</taxon>
        <taxon>Cyclobacteriaceae</taxon>
        <taxon>Mongoliibacter</taxon>
    </lineage>
</organism>
<keyword evidence="2" id="KW-1185">Reference proteome</keyword>
<reference evidence="1 2" key="1">
    <citation type="submission" date="2018-03" db="EMBL/GenBank/DDBJ databases">
        <title>Genomic Encyclopedia of Archaeal and Bacterial Type Strains, Phase II (KMG-II): from individual species to whole genera.</title>
        <authorList>
            <person name="Goeker M."/>
        </authorList>
    </citation>
    <scope>NUCLEOTIDE SEQUENCE [LARGE SCALE GENOMIC DNA]</scope>
    <source>
        <strain evidence="1 2">DSM 27929</strain>
    </source>
</reference>
<gene>
    <name evidence="1" type="ORF">CLW00_10834</name>
</gene>
<evidence type="ECO:0000313" key="1">
    <source>
        <dbReference type="EMBL" id="PRY86547.1"/>
    </source>
</evidence>
<protein>
    <submittedName>
        <fullName evidence="1">Uncharacterized protein</fullName>
    </submittedName>
</protein>
<accession>A0A2T0WIN0</accession>
<dbReference type="Proteomes" id="UP000238157">
    <property type="component" value="Unassembled WGS sequence"/>
</dbReference>
<name>A0A2T0WIN0_9BACT</name>
<dbReference type="AlphaFoldDB" id="A0A2T0WIN0"/>
<dbReference type="EMBL" id="PVTR01000008">
    <property type="protein sequence ID" value="PRY86547.1"/>
    <property type="molecule type" value="Genomic_DNA"/>
</dbReference>
<proteinExistence type="predicted"/>
<sequence length="142" mass="16013">MNDSHAFSIYDTANMLQRKLGPWSEEKEVDEYQGYILGSIHQGQTAYNRDKNLLIHAQINSDIVEIIPVDSPSEKITVSGPIPEALKYEIRGSGRNIGAEISMENTIAYNNFYLGSNSIFLVYLGFSRNTPLLFPFVTVMVY</sequence>
<comment type="caution">
    <text evidence="1">The sequence shown here is derived from an EMBL/GenBank/DDBJ whole genome shotgun (WGS) entry which is preliminary data.</text>
</comment>
<evidence type="ECO:0000313" key="2">
    <source>
        <dbReference type="Proteomes" id="UP000238157"/>
    </source>
</evidence>